<dbReference type="NCBIfam" id="TIGR03696">
    <property type="entry name" value="Rhs_assc_core"/>
    <property type="match status" value="1"/>
</dbReference>
<reference evidence="2 3" key="2">
    <citation type="journal article" date="2016" name="Environ. Microbiol.">
        <title>The revisited genome of Pseudomonas putida KT2440 enlightens its value as a robust metabolic chassis.</title>
        <authorList>
            <person name="Belda E."/>
            <person name="van Heck R.G."/>
            <person name="Lopez-Sanchez M.J."/>
            <person name="Cruveiller S."/>
            <person name="Barbe V."/>
            <person name="Fraser C."/>
            <person name="Klenk H.P."/>
            <person name="Petersen J."/>
            <person name="Morgat A."/>
            <person name="Nikel P.I."/>
            <person name="Vallenet D."/>
            <person name="Rouy Z."/>
            <person name="Sekowska A."/>
            <person name="Martins Dos Santos V.A."/>
            <person name="de Lorenzo V."/>
            <person name="Danchin A."/>
            <person name="Medigue C."/>
        </authorList>
    </citation>
    <scope>NUCLEOTIDE SEQUENCE [LARGE SCALE GENOMIC DNA]</scope>
    <source>
        <strain evidence="3">ATCC 47054 / DSM 6125 / CFBP 8728 / NCIMB 11950 / KT2440</strain>
    </source>
</reference>
<proteinExistence type="predicted"/>
<dbReference type="BioCyc" id="PPUT160488:G1G01-4289-MONOMER"/>
<dbReference type="KEGG" id="ppu:PP_4022"/>
<gene>
    <name evidence="2" type="ordered locus">PP_4022</name>
</gene>
<feature type="region of interest" description="Disordered" evidence="1">
    <location>
        <begin position="233"/>
        <end position="263"/>
    </location>
</feature>
<sequence>MLIRAKYDEITQLILNVLTAMLTFKQTPDSAASLTNALRHFAYSCYGYKPQAQFLLATGFNGQYIDLFSGHYQLGSYRTYNTGLMRFHSPDSDSPFDGGGLNAYAYCSGDPINYHDPSGHGPVLSKKSFLPKKKTIMQRREAALKAINENPVLEAFQGIAENSVIKKELKTLSDTGKALNQFTDLMENKLISIDKQGQLKYKLMDDFESLRFQILEDEVMKNDKTLNSLLSAYPRANEPEPSLSSASLSPATKNKLTRTQKGN</sequence>
<accession>Q88FR1</accession>
<evidence type="ECO:0000313" key="3">
    <source>
        <dbReference type="Proteomes" id="UP000000556"/>
    </source>
</evidence>
<dbReference type="InterPro" id="IPR022385">
    <property type="entry name" value="Rhs_assc_core"/>
</dbReference>
<feature type="compositionally biased region" description="Polar residues" evidence="1">
    <location>
        <begin position="252"/>
        <end position="263"/>
    </location>
</feature>
<protein>
    <recommendedName>
        <fullName evidence="4">RHS repeat-associated core domain-containing protein</fullName>
    </recommendedName>
</protein>
<evidence type="ECO:0000313" key="2">
    <source>
        <dbReference type="EMBL" id="AAN69616.1"/>
    </source>
</evidence>
<feature type="compositionally biased region" description="Low complexity" evidence="1">
    <location>
        <begin position="239"/>
        <end position="251"/>
    </location>
</feature>
<dbReference type="HOGENOM" id="CLU_1057138_0_0_6"/>
<evidence type="ECO:0008006" key="4">
    <source>
        <dbReference type="Google" id="ProtNLM"/>
    </source>
</evidence>
<keyword evidence="3" id="KW-1185">Reference proteome</keyword>
<dbReference type="EMBL" id="AE015451">
    <property type="protein sequence ID" value="AAN69616.1"/>
    <property type="molecule type" value="Genomic_DNA"/>
</dbReference>
<dbReference type="OrthoDB" id="7033486at2"/>
<dbReference type="Proteomes" id="UP000000556">
    <property type="component" value="Chromosome"/>
</dbReference>
<evidence type="ECO:0000256" key="1">
    <source>
        <dbReference type="SAM" id="MobiDB-lite"/>
    </source>
</evidence>
<dbReference type="PaxDb" id="160488-PP_4022"/>
<dbReference type="Gene3D" id="2.180.10.10">
    <property type="entry name" value="RHS repeat-associated core"/>
    <property type="match status" value="1"/>
</dbReference>
<name>Q88FR1_PSEPK</name>
<organism evidence="2 3">
    <name type="scientific">Pseudomonas putida (strain ATCC 47054 / DSM 6125 / CFBP 8728 / NCIMB 11950 / KT2440)</name>
    <dbReference type="NCBI Taxonomy" id="160488"/>
    <lineage>
        <taxon>Bacteria</taxon>
        <taxon>Pseudomonadati</taxon>
        <taxon>Pseudomonadota</taxon>
        <taxon>Gammaproteobacteria</taxon>
        <taxon>Pseudomonadales</taxon>
        <taxon>Pseudomonadaceae</taxon>
        <taxon>Pseudomonas</taxon>
    </lineage>
</organism>
<reference evidence="2 3" key="1">
    <citation type="journal article" date="2002" name="Environ. Microbiol.">
        <title>Complete genome sequence and comparative analysis of the metabolically versatile Pseudomonas putida KT2440.</title>
        <authorList>
            <person name="Nelson K.E."/>
            <person name="Weinel C."/>
            <person name="Paulsen I.T."/>
            <person name="Dodson R.J."/>
            <person name="Hilbert H."/>
            <person name="Martins dos Santos V.A."/>
            <person name="Fouts D.E."/>
            <person name="Gill S.R."/>
            <person name="Pop M."/>
            <person name="Holmes M."/>
            <person name="Brinkac L."/>
            <person name="Beanan M."/>
            <person name="DeBoy R.T."/>
            <person name="Daugherty S."/>
            <person name="Kolonay J."/>
            <person name="Madupu R."/>
            <person name="Nelson W."/>
            <person name="White O."/>
            <person name="Peterson J."/>
            <person name="Khouri H."/>
            <person name="Hance I."/>
            <person name="Chris Lee P."/>
            <person name="Holtzapple E."/>
            <person name="Scanlan D."/>
            <person name="Tran K."/>
            <person name="Moazzez A."/>
            <person name="Utterback T."/>
            <person name="Rizzo M."/>
            <person name="Lee K."/>
            <person name="Kosack D."/>
            <person name="Moestl D."/>
            <person name="Wedler H."/>
            <person name="Lauber J."/>
            <person name="Stjepandic D."/>
            <person name="Hoheisel J."/>
            <person name="Straetz M."/>
            <person name="Heim S."/>
            <person name="Kiewitz C."/>
            <person name="Eisen J.A."/>
            <person name="Timmis K.N."/>
            <person name="Dusterhoft A."/>
            <person name="Tummler B."/>
            <person name="Fraser C.M."/>
        </authorList>
    </citation>
    <scope>NUCLEOTIDE SEQUENCE [LARGE SCALE GENOMIC DNA]</scope>
    <source>
        <strain evidence="3">ATCC 47054 / DSM 6125 / CFBP 8728 / NCIMB 11950 / KT2440</strain>
    </source>
</reference>
<dbReference type="SUPFAM" id="SSF56399">
    <property type="entry name" value="ADP-ribosylation"/>
    <property type="match status" value="1"/>
</dbReference>
<dbReference type="eggNOG" id="COG3209">
    <property type="taxonomic scope" value="Bacteria"/>
</dbReference>
<dbReference type="AlphaFoldDB" id="Q88FR1"/>